<gene>
    <name evidence="1" type="ORF">FRUB_08007</name>
</gene>
<dbReference type="Proteomes" id="UP000214646">
    <property type="component" value="Unassembled WGS sequence"/>
</dbReference>
<dbReference type="AlphaFoldDB" id="A0A225D721"/>
<sequence length="44" mass="4959">MLEALEILLGDVEREPRKFSREEKLAFARSAIAKTRGENAELAV</sequence>
<accession>A0A225D721</accession>
<dbReference type="EMBL" id="NIDE01000017">
    <property type="protein sequence ID" value="OWK35444.1"/>
    <property type="molecule type" value="Genomic_DNA"/>
</dbReference>
<evidence type="ECO:0000313" key="1">
    <source>
        <dbReference type="EMBL" id="OWK35444.1"/>
    </source>
</evidence>
<evidence type="ECO:0000313" key="2">
    <source>
        <dbReference type="Proteomes" id="UP000214646"/>
    </source>
</evidence>
<organism evidence="1 2">
    <name type="scientific">Fimbriiglobus ruber</name>
    <dbReference type="NCBI Taxonomy" id="1908690"/>
    <lineage>
        <taxon>Bacteria</taxon>
        <taxon>Pseudomonadati</taxon>
        <taxon>Planctomycetota</taxon>
        <taxon>Planctomycetia</taxon>
        <taxon>Gemmatales</taxon>
        <taxon>Gemmataceae</taxon>
        <taxon>Fimbriiglobus</taxon>
    </lineage>
</organism>
<name>A0A225D721_9BACT</name>
<keyword evidence="2" id="KW-1185">Reference proteome</keyword>
<comment type="caution">
    <text evidence="1">The sequence shown here is derived from an EMBL/GenBank/DDBJ whole genome shotgun (WGS) entry which is preliminary data.</text>
</comment>
<protein>
    <submittedName>
        <fullName evidence="1">Uncharacterized protein</fullName>
    </submittedName>
</protein>
<reference evidence="2" key="1">
    <citation type="submission" date="2017-06" db="EMBL/GenBank/DDBJ databases">
        <title>Genome analysis of Fimbriiglobus ruber SP5, the first member of the order Planctomycetales with confirmed chitinolytic capability.</title>
        <authorList>
            <person name="Ravin N.V."/>
            <person name="Rakitin A.L."/>
            <person name="Ivanova A.A."/>
            <person name="Beletsky A.V."/>
            <person name="Kulichevskaya I.S."/>
            <person name="Mardanov A.V."/>
            <person name="Dedysh S.N."/>
        </authorList>
    </citation>
    <scope>NUCLEOTIDE SEQUENCE [LARGE SCALE GENOMIC DNA]</scope>
    <source>
        <strain evidence="2">SP5</strain>
    </source>
</reference>
<proteinExistence type="predicted"/>